<dbReference type="InterPro" id="IPR006047">
    <property type="entry name" value="GH13_cat_dom"/>
</dbReference>
<evidence type="ECO:0000313" key="3">
    <source>
        <dbReference type="Proteomes" id="UP000325286"/>
    </source>
</evidence>
<dbReference type="Gene3D" id="3.20.20.80">
    <property type="entry name" value="Glycosidases"/>
    <property type="match status" value="1"/>
</dbReference>
<keyword evidence="2" id="KW-0326">Glycosidase</keyword>
<dbReference type="Pfam" id="PF02806">
    <property type="entry name" value="Alpha-amylase_C"/>
    <property type="match status" value="1"/>
</dbReference>
<dbReference type="EC" id="3.2.1.141" evidence="2"/>
<dbReference type="GO" id="GO:0043169">
    <property type="term" value="F:cation binding"/>
    <property type="evidence" value="ECO:0007669"/>
    <property type="project" value="InterPro"/>
</dbReference>
<dbReference type="OrthoDB" id="9800174at2"/>
<dbReference type="AlphaFoldDB" id="A0A5B9QUE9"/>
<dbReference type="SMART" id="SM00642">
    <property type="entry name" value="Aamy"/>
    <property type="match status" value="1"/>
</dbReference>
<sequence length="621" mass="71345">MIDLQEVGAHVSHDGNQWLVRIGIYLPGIRYADGYRVRVRVIHRRDQFVAAIKPLDFDLFCHDDHDLDLWDTTVNVTANRGIGSFGDEGIYHYRFQLLRGQDVIVEWFSDPFARRSAPGTHAAFVLDSGAASFAWSDDAWRTPEVDDLVVYELHIDEFNRTFDGVVDRLDYLLGLGVNVLELMPVSNVKEDIEWGYTPLGYFAPDERYGGPEGMKRMVDACHAKGIAVIVDAVYAHAHAEFPYSLLYDRVGEPNSMMGVYQGEFFSRPGTDYAKEFTREFFWEVNRYWIDEYHIDGFRYDYVPGMYEGPTGRGYSRLVHRTYNYAKSVSRFSVGDGTDRTRIIQCAEHLPDPQGVLRNTYTNCCWQNALLDKAADMGRHGYVDDQFVHLLDPSYIGYPEAYRHPTSGESFPVAPFQYIETHDHGRFLARVAPTGEQDVLQQPFGDRGQFYIVQPFIIAMYTAKGIPMLWQGQEFAENWGVPHHGFGRILFRRDVHWEHFYDREGRALLRLHRRLGELRRSSPALRSRGYFYYYFDPQQLQRGVVCYRREATNGSGETLLVFLNFSSTDQQGWAPFPHAGTWTELLDADSPGGADSVTVDEPEQWHAVSLPAHYGAIYRISI</sequence>
<dbReference type="Proteomes" id="UP000325286">
    <property type="component" value="Chromosome"/>
</dbReference>
<reference evidence="2 3" key="1">
    <citation type="submission" date="2019-08" db="EMBL/GenBank/DDBJ databases">
        <title>Deep-cultivation of Planctomycetes and their phenomic and genomic characterization uncovers novel biology.</title>
        <authorList>
            <person name="Wiegand S."/>
            <person name="Jogler M."/>
            <person name="Boedeker C."/>
            <person name="Pinto D."/>
            <person name="Vollmers J."/>
            <person name="Rivas-Marin E."/>
            <person name="Kohn T."/>
            <person name="Peeters S.H."/>
            <person name="Heuer A."/>
            <person name="Rast P."/>
            <person name="Oberbeckmann S."/>
            <person name="Bunk B."/>
            <person name="Jeske O."/>
            <person name="Meyerdierks A."/>
            <person name="Storesund J.E."/>
            <person name="Kallscheuer N."/>
            <person name="Luecker S."/>
            <person name="Lage O.M."/>
            <person name="Pohl T."/>
            <person name="Merkel B.J."/>
            <person name="Hornburger P."/>
            <person name="Mueller R.-W."/>
            <person name="Bruemmer F."/>
            <person name="Labrenz M."/>
            <person name="Spormann A.M."/>
            <person name="Op den Camp H."/>
            <person name="Overmann J."/>
            <person name="Amann R."/>
            <person name="Jetten M.S.M."/>
            <person name="Mascher T."/>
            <person name="Medema M.H."/>
            <person name="Devos D.P."/>
            <person name="Kaster A.-K."/>
            <person name="Ovreas L."/>
            <person name="Rohde M."/>
            <person name="Galperin M.Y."/>
            <person name="Jogler C."/>
        </authorList>
    </citation>
    <scope>NUCLEOTIDE SEQUENCE [LARGE SCALE GENOMIC DNA]</scope>
    <source>
        <strain evidence="2 3">UC8</strain>
    </source>
</reference>
<name>A0A5B9QUE9_9BACT</name>
<proteinExistence type="predicted"/>
<accession>A0A5B9QUE9</accession>
<keyword evidence="3" id="KW-1185">Reference proteome</keyword>
<evidence type="ECO:0000259" key="1">
    <source>
        <dbReference type="SMART" id="SM00642"/>
    </source>
</evidence>
<feature type="domain" description="Glycosyl hydrolase family 13 catalytic" evidence="1">
    <location>
        <begin position="152"/>
        <end position="509"/>
    </location>
</feature>
<dbReference type="EMBL" id="CP042914">
    <property type="protein sequence ID" value="QEG41390.1"/>
    <property type="molecule type" value="Genomic_DNA"/>
</dbReference>
<dbReference type="KEGG" id="rul:UC8_34110"/>
<dbReference type="InterPro" id="IPR013780">
    <property type="entry name" value="Glyco_hydro_b"/>
</dbReference>
<dbReference type="Gene3D" id="2.60.40.1180">
    <property type="entry name" value="Golgi alpha-mannosidase II"/>
    <property type="match status" value="1"/>
</dbReference>
<dbReference type="InterPro" id="IPR006048">
    <property type="entry name" value="A-amylase/branching_C"/>
</dbReference>
<dbReference type="PANTHER" id="PTHR43002">
    <property type="entry name" value="GLYCOGEN DEBRANCHING ENZYME"/>
    <property type="match status" value="1"/>
</dbReference>
<dbReference type="InterPro" id="IPR037439">
    <property type="entry name" value="Branching_enzy"/>
</dbReference>
<dbReference type="PIRSF" id="PIRSF000463">
    <property type="entry name" value="GlgB"/>
    <property type="match status" value="1"/>
</dbReference>
<evidence type="ECO:0000313" key="2">
    <source>
        <dbReference type="EMBL" id="QEG41390.1"/>
    </source>
</evidence>
<dbReference type="Pfam" id="PF00128">
    <property type="entry name" value="Alpha-amylase"/>
    <property type="match status" value="1"/>
</dbReference>
<organism evidence="2 3">
    <name type="scientific">Roseimaritima ulvae</name>
    <dbReference type="NCBI Taxonomy" id="980254"/>
    <lineage>
        <taxon>Bacteria</taxon>
        <taxon>Pseudomonadati</taxon>
        <taxon>Planctomycetota</taxon>
        <taxon>Planctomycetia</taxon>
        <taxon>Pirellulales</taxon>
        <taxon>Pirellulaceae</taxon>
        <taxon>Roseimaritima</taxon>
    </lineage>
</organism>
<dbReference type="GO" id="GO:0003844">
    <property type="term" value="F:1,4-alpha-glucan branching enzyme activity"/>
    <property type="evidence" value="ECO:0007669"/>
    <property type="project" value="InterPro"/>
</dbReference>
<gene>
    <name evidence="2" type="primary">treZ_1</name>
    <name evidence="2" type="ORF">UC8_34110</name>
</gene>
<keyword evidence="2" id="KW-0378">Hydrolase</keyword>
<dbReference type="GO" id="GO:0033942">
    <property type="term" value="F:4-alpha-D-(1-&gt;4)-alpha-D-glucanotrehalose trehalohydrolase activity"/>
    <property type="evidence" value="ECO:0007669"/>
    <property type="project" value="UniProtKB-EC"/>
</dbReference>
<dbReference type="RefSeq" id="WP_068138307.1">
    <property type="nucleotide sequence ID" value="NZ_CP042914.1"/>
</dbReference>
<dbReference type="InterPro" id="IPR017853">
    <property type="entry name" value="GH"/>
</dbReference>
<protein>
    <submittedName>
        <fullName evidence="2">Malto-oligosyltrehalose trehalohydrolase</fullName>
        <ecNumber evidence="2">3.2.1.141</ecNumber>
    </submittedName>
</protein>
<dbReference type="SUPFAM" id="SSF51445">
    <property type="entry name" value="(Trans)glycosidases"/>
    <property type="match status" value="1"/>
</dbReference>
<dbReference type="GO" id="GO:0005978">
    <property type="term" value="P:glycogen biosynthetic process"/>
    <property type="evidence" value="ECO:0007669"/>
    <property type="project" value="InterPro"/>
</dbReference>